<evidence type="ECO:0000256" key="6">
    <source>
        <dbReference type="ARBA" id="ARBA00022525"/>
    </source>
</evidence>
<dbReference type="Gene3D" id="1.20.58.60">
    <property type="match status" value="1"/>
</dbReference>
<dbReference type="InterPro" id="IPR000219">
    <property type="entry name" value="DH_dom"/>
</dbReference>
<dbReference type="GO" id="GO:0006508">
    <property type="term" value="P:proteolysis"/>
    <property type="evidence" value="ECO:0007669"/>
    <property type="project" value="UniProtKB-KW"/>
</dbReference>
<evidence type="ECO:0000313" key="29">
    <source>
        <dbReference type="EMBL" id="TRZ13429.1"/>
    </source>
</evidence>
<dbReference type="Gene3D" id="1.20.900.10">
    <property type="entry name" value="Dbl homology (DH) domain"/>
    <property type="match status" value="1"/>
</dbReference>
<dbReference type="InterPro" id="IPR018159">
    <property type="entry name" value="Spectrin/alpha-actinin"/>
</dbReference>
<dbReference type="CDD" id="cd11857">
    <property type="entry name" value="SH3_DBS"/>
    <property type="match status" value="1"/>
</dbReference>
<dbReference type="PROSITE" id="PS00741">
    <property type="entry name" value="DH_1"/>
    <property type="match status" value="1"/>
</dbReference>
<name>A0A8K1LGS2_9PASS</name>
<dbReference type="InterPro" id="IPR018097">
    <property type="entry name" value="EGF_Ca-bd_CS"/>
</dbReference>
<evidence type="ECO:0000256" key="1">
    <source>
        <dbReference type="ARBA" id="ARBA00004496"/>
    </source>
</evidence>
<protein>
    <submittedName>
        <fullName evidence="29">Uncharacterized protein</fullName>
    </submittedName>
</protein>
<dbReference type="Pfam" id="PF07653">
    <property type="entry name" value="SH3_2"/>
    <property type="match status" value="1"/>
</dbReference>
<reference evidence="29" key="1">
    <citation type="submission" date="2019-04" db="EMBL/GenBank/DDBJ databases">
        <title>Genome assembly of Zosterops borbonicus 15179.</title>
        <authorList>
            <person name="Leroy T."/>
            <person name="Anselmetti Y."/>
            <person name="Tilak M.-K."/>
            <person name="Nabholz B."/>
        </authorList>
    </citation>
    <scope>NUCLEOTIDE SEQUENCE</scope>
    <source>
        <strain evidence="29">HGM_15179</strain>
        <tissue evidence="29">Muscle</tissue>
    </source>
</reference>
<dbReference type="GO" id="GO:0005737">
    <property type="term" value="C:cytoplasm"/>
    <property type="evidence" value="ECO:0007669"/>
    <property type="project" value="UniProtKB-SubCell"/>
</dbReference>
<dbReference type="SUPFAM" id="SSF46966">
    <property type="entry name" value="Spectrin repeat"/>
    <property type="match status" value="1"/>
</dbReference>
<dbReference type="PROSITE" id="PS00022">
    <property type="entry name" value="EGF_1"/>
    <property type="match status" value="2"/>
</dbReference>
<dbReference type="CDD" id="cd00170">
    <property type="entry name" value="SEC14"/>
    <property type="match status" value="1"/>
</dbReference>
<feature type="domain" description="EGF-like" evidence="25">
    <location>
        <begin position="1228"/>
        <end position="1264"/>
    </location>
</feature>
<evidence type="ECO:0000256" key="21">
    <source>
        <dbReference type="SAM" id="MobiDB-lite"/>
    </source>
</evidence>
<evidence type="ECO:0000256" key="3">
    <source>
        <dbReference type="ARBA" id="ARBA00022443"/>
    </source>
</evidence>
<evidence type="ECO:0000259" key="26">
    <source>
        <dbReference type="PROSITE" id="PS50191"/>
    </source>
</evidence>
<keyword evidence="9" id="KW-0344">Guanine-nucleotide releasing factor</keyword>
<keyword evidence="4" id="KW-0301">Gamma-carboxyglutamic acid</keyword>
<evidence type="ECO:0000256" key="12">
    <source>
        <dbReference type="ARBA" id="ARBA00022737"/>
    </source>
</evidence>
<dbReference type="FunFam" id="2.30.29.30:FF:000078">
    <property type="entry name" value="Guanine nucleotide exchange factor DBS"/>
    <property type="match status" value="1"/>
</dbReference>
<evidence type="ECO:0000256" key="16">
    <source>
        <dbReference type="ARBA" id="ARBA00023180"/>
    </source>
</evidence>
<dbReference type="InterPro" id="IPR001314">
    <property type="entry name" value="Peptidase_S1A"/>
</dbReference>
<dbReference type="Gene3D" id="2.30.29.30">
    <property type="entry name" value="Pleckstrin-homology domain (PH domain)/Phosphotyrosine-binding domain (PTB)"/>
    <property type="match status" value="1"/>
</dbReference>
<evidence type="ECO:0000256" key="15">
    <source>
        <dbReference type="ARBA" id="ARBA00023157"/>
    </source>
</evidence>
<dbReference type="Pfam" id="PF00089">
    <property type="entry name" value="Trypsin"/>
    <property type="match status" value="1"/>
</dbReference>
<dbReference type="SMART" id="SM00326">
    <property type="entry name" value="SH3"/>
    <property type="match status" value="1"/>
</dbReference>
<feature type="region of interest" description="Disordered" evidence="21">
    <location>
        <begin position="1"/>
        <end position="51"/>
    </location>
</feature>
<keyword evidence="15 18" id="KW-1015">Disulfide bond</keyword>
<dbReference type="SMART" id="SM00325">
    <property type="entry name" value="RhoGEF"/>
    <property type="match status" value="1"/>
</dbReference>
<dbReference type="PROSITE" id="PS50010">
    <property type="entry name" value="DH_2"/>
    <property type="match status" value="1"/>
</dbReference>
<feature type="region of interest" description="Disordered" evidence="21">
    <location>
        <begin position="639"/>
        <end position="665"/>
    </location>
</feature>
<evidence type="ECO:0000256" key="19">
    <source>
        <dbReference type="PROSITE-ProRule" id="PRU00192"/>
    </source>
</evidence>
<dbReference type="GO" id="GO:0005576">
    <property type="term" value="C:extracellular region"/>
    <property type="evidence" value="ECO:0007669"/>
    <property type="project" value="UniProtKB-SubCell"/>
</dbReference>
<dbReference type="InterPro" id="IPR001849">
    <property type="entry name" value="PH_domain"/>
</dbReference>
<keyword evidence="13 20" id="KW-0378">Hydrolase</keyword>
<proteinExistence type="inferred from homology"/>
<dbReference type="FunFam" id="4.10.740.10:FF:000001">
    <property type="entry name" value="vitamin K-dependent protein S"/>
    <property type="match status" value="2"/>
</dbReference>
<comment type="subcellular location">
    <subcellularLocation>
        <location evidence="1">Cytoplasm</location>
    </subcellularLocation>
    <subcellularLocation>
        <location evidence="2">Secreted</location>
    </subcellularLocation>
</comment>
<dbReference type="GO" id="GO:0004252">
    <property type="term" value="F:serine-type endopeptidase activity"/>
    <property type="evidence" value="ECO:0007669"/>
    <property type="project" value="InterPro"/>
</dbReference>
<dbReference type="InterPro" id="IPR011993">
    <property type="entry name" value="PH-like_dom_sf"/>
</dbReference>
<dbReference type="SMART" id="SM00150">
    <property type="entry name" value="SPEC"/>
    <property type="match status" value="1"/>
</dbReference>
<dbReference type="PROSITE" id="PS00011">
    <property type="entry name" value="GLA_1"/>
    <property type="match status" value="2"/>
</dbReference>
<dbReference type="InterPro" id="IPR035534">
    <property type="entry name" value="DBS_PH"/>
</dbReference>
<feature type="domain" description="Peptidase S1" evidence="27">
    <location>
        <begin position="1434"/>
        <end position="1667"/>
    </location>
</feature>
<feature type="region of interest" description="Disordered" evidence="21">
    <location>
        <begin position="1045"/>
        <end position="1094"/>
    </location>
</feature>
<organism evidence="29 30">
    <name type="scientific">Zosterops borbonicus</name>
    <dbReference type="NCBI Taxonomy" id="364589"/>
    <lineage>
        <taxon>Eukaryota</taxon>
        <taxon>Metazoa</taxon>
        <taxon>Chordata</taxon>
        <taxon>Craniata</taxon>
        <taxon>Vertebrata</taxon>
        <taxon>Euteleostomi</taxon>
        <taxon>Archelosauria</taxon>
        <taxon>Archosauria</taxon>
        <taxon>Dinosauria</taxon>
        <taxon>Saurischia</taxon>
        <taxon>Theropoda</taxon>
        <taxon>Coelurosauria</taxon>
        <taxon>Aves</taxon>
        <taxon>Neognathae</taxon>
        <taxon>Neoaves</taxon>
        <taxon>Telluraves</taxon>
        <taxon>Australaves</taxon>
        <taxon>Passeriformes</taxon>
        <taxon>Sylvioidea</taxon>
        <taxon>Zosteropidae</taxon>
        <taxon>Zosterops</taxon>
    </lineage>
</organism>
<evidence type="ECO:0000256" key="13">
    <source>
        <dbReference type="ARBA" id="ARBA00022801"/>
    </source>
</evidence>
<dbReference type="Pfam" id="PF14670">
    <property type="entry name" value="FXa_inhibition"/>
    <property type="match status" value="1"/>
</dbReference>
<feature type="domain" description="CRAL-TRIO" evidence="26">
    <location>
        <begin position="118"/>
        <end position="290"/>
    </location>
</feature>
<dbReference type="SUPFAM" id="SSF50494">
    <property type="entry name" value="Trypsin-like serine proteases"/>
    <property type="match status" value="1"/>
</dbReference>
<dbReference type="InterPro" id="IPR001251">
    <property type="entry name" value="CRAL-TRIO_dom"/>
</dbReference>
<dbReference type="GO" id="GO:0005509">
    <property type="term" value="F:calcium ion binding"/>
    <property type="evidence" value="ECO:0007669"/>
    <property type="project" value="InterPro"/>
</dbReference>
<feature type="domain" description="EGF-like" evidence="25">
    <location>
        <begin position="1328"/>
        <end position="1364"/>
    </location>
</feature>
<dbReference type="CDD" id="cd00160">
    <property type="entry name" value="RhoGEF"/>
    <property type="match status" value="1"/>
</dbReference>
<dbReference type="InterPro" id="IPR018114">
    <property type="entry name" value="TRYPSIN_HIS"/>
</dbReference>
<evidence type="ECO:0000256" key="10">
    <source>
        <dbReference type="ARBA" id="ARBA00022670"/>
    </source>
</evidence>
<dbReference type="SUPFAM" id="SSF50044">
    <property type="entry name" value="SH3-domain"/>
    <property type="match status" value="1"/>
</dbReference>
<dbReference type="PROSITE" id="PS50002">
    <property type="entry name" value="SH3"/>
    <property type="match status" value="1"/>
</dbReference>
<dbReference type="PRINTS" id="PR00722">
    <property type="entry name" value="CHYMOTRYPSIN"/>
</dbReference>
<dbReference type="PROSITE" id="PS00010">
    <property type="entry name" value="ASX_HYDROXYL"/>
    <property type="match status" value="2"/>
</dbReference>
<evidence type="ECO:0000313" key="30">
    <source>
        <dbReference type="Proteomes" id="UP000796761"/>
    </source>
</evidence>
<evidence type="ECO:0000259" key="28">
    <source>
        <dbReference type="PROSITE" id="PS50998"/>
    </source>
</evidence>
<keyword evidence="5" id="KW-0963">Cytoplasm</keyword>
<dbReference type="OrthoDB" id="10004999at2759"/>
<dbReference type="InterPro" id="IPR056466">
    <property type="entry name" value="Spectrin_DBS"/>
</dbReference>
<dbReference type="SUPFAM" id="SSF48065">
    <property type="entry name" value="DBL homology domain (DH-domain)"/>
    <property type="match status" value="1"/>
</dbReference>
<dbReference type="SUPFAM" id="SSF50729">
    <property type="entry name" value="PH domain-like"/>
    <property type="match status" value="1"/>
</dbReference>
<feature type="domain" description="PH" evidence="23">
    <location>
        <begin position="851"/>
        <end position="973"/>
    </location>
</feature>
<dbReference type="InterPro" id="IPR009003">
    <property type="entry name" value="Peptidase_S1_PA"/>
</dbReference>
<dbReference type="InterPro" id="IPR001331">
    <property type="entry name" value="GDS_CDC24_CS"/>
</dbReference>
<comment type="similarity">
    <text evidence="17">Belongs to the MCF2 family.</text>
</comment>
<dbReference type="InterPro" id="IPR001452">
    <property type="entry name" value="SH3_domain"/>
</dbReference>
<feature type="disulfide bond" evidence="18">
    <location>
        <begin position="1254"/>
        <end position="1263"/>
    </location>
</feature>
<dbReference type="InterPro" id="IPR000294">
    <property type="entry name" value="GLA_domain"/>
</dbReference>
<evidence type="ECO:0000256" key="8">
    <source>
        <dbReference type="ARBA" id="ARBA00022553"/>
    </source>
</evidence>
<dbReference type="InterPro" id="IPR055251">
    <property type="entry name" value="SOS1_NGEF_PH"/>
</dbReference>
<dbReference type="InterPro" id="IPR017857">
    <property type="entry name" value="Coagulation_fac-like_Gla_dom"/>
</dbReference>
<dbReference type="Pfam" id="PF23289">
    <property type="entry name" value="Spectrin_5"/>
    <property type="match status" value="1"/>
</dbReference>
<comment type="caution">
    <text evidence="29">The sequence shown here is derived from an EMBL/GenBank/DDBJ whole genome shotgun (WGS) entry which is preliminary data.</text>
</comment>
<dbReference type="PANTHER" id="PTHR22826:SF115">
    <property type="entry name" value="GUANINE NUCLEOTIDE EXCHANGE FACTOR DBS"/>
    <property type="match status" value="1"/>
</dbReference>
<keyword evidence="3 19" id="KW-0728">SH3 domain</keyword>
<dbReference type="PROSITE" id="PS50998">
    <property type="entry name" value="GLA_2"/>
    <property type="match status" value="2"/>
</dbReference>
<keyword evidence="11" id="KW-0732">Signal</keyword>
<feature type="compositionally biased region" description="Polar residues" evidence="21">
    <location>
        <begin position="1"/>
        <end position="11"/>
    </location>
</feature>
<dbReference type="SMART" id="SM00233">
    <property type="entry name" value="PH"/>
    <property type="match status" value="1"/>
</dbReference>
<keyword evidence="12" id="KW-0677">Repeat</keyword>
<dbReference type="FunFam" id="2.10.25.10:FF:000420">
    <property type="entry name" value="Coagulation factor VII"/>
    <property type="match status" value="1"/>
</dbReference>
<dbReference type="SMART" id="SM00179">
    <property type="entry name" value="EGF_CA"/>
    <property type="match status" value="2"/>
</dbReference>
<keyword evidence="16" id="KW-0325">Glycoprotein</keyword>
<dbReference type="Pfam" id="PF00621">
    <property type="entry name" value="RhoGEF"/>
    <property type="match status" value="1"/>
</dbReference>
<dbReference type="SMART" id="SM00020">
    <property type="entry name" value="Tryp_SPc"/>
    <property type="match status" value="1"/>
</dbReference>
<feature type="domain" description="Gla" evidence="28">
    <location>
        <begin position="1182"/>
        <end position="1228"/>
    </location>
</feature>
<evidence type="ECO:0000256" key="18">
    <source>
        <dbReference type="PROSITE-ProRule" id="PRU00076"/>
    </source>
</evidence>
<dbReference type="Gene3D" id="2.30.30.40">
    <property type="entry name" value="SH3 Domains"/>
    <property type="match status" value="1"/>
</dbReference>
<dbReference type="InterPro" id="IPR035532">
    <property type="entry name" value="DBS_SH3"/>
</dbReference>
<keyword evidence="6" id="KW-0964">Secreted</keyword>
<evidence type="ECO:0000256" key="11">
    <source>
        <dbReference type="ARBA" id="ARBA00022729"/>
    </source>
</evidence>
<dbReference type="Gene3D" id="2.40.10.10">
    <property type="entry name" value="Trypsin-like serine proteases"/>
    <property type="match status" value="2"/>
</dbReference>
<dbReference type="GO" id="GO:0005085">
    <property type="term" value="F:guanyl-nucleotide exchange factor activity"/>
    <property type="evidence" value="ECO:0007669"/>
    <property type="project" value="UniProtKB-KW"/>
</dbReference>
<dbReference type="Gene3D" id="2.10.25.10">
    <property type="entry name" value="Laminin"/>
    <property type="match status" value="3"/>
</dbReference>
<evidence type="ECO:0000259" key="25">
    <source>
        <dbReference type="PROSITE" id="PS50026"/>
    </source>
</evidence>
<dbReference type="CDD" id="cd00054">
    <property type="entry name" value="EGF_CA"/>
    <property type="match status" value="2"/>
</dbReference>
<evidence type="ECO:0000256" key="4">
    <source>
        <dbReference type="ARBA" id="ARBA00022479"/>
    </source>
</evidence>
<evidence type="ECO:0000259" key="24">
    <source>
        <dbReference type="PROSITE" id="PS50010"/>
    </source>
</evidence>
<dbReference type="Pfam" id="PF00008">
    <property type="entry name" value="EGF"/>
    <property type="match status" value="2"/>
</dbReference>
<evidence type="ECO:0000256" key="2">
    <source>
        <dbReference type="ARBA" id="ARBA00004613"/>
    </source>
</evidence>
<evidence type="ECO:0000259" key="23">
    <source>
        <dbReference type="PROSITE" id="PS50003"/>
    </source>
</evidence>
<dbReference type="Pfam" id="PF22697">
    <property type="entry name" value="SOS1_NGEF_PH"/>
    <property type="match status" value="1"/>
</dbReference>
<gene>
    <name evidence="29" type="ORF">HGM15179_013660</name>
</gene>
<dbReference type="PROSITE" id="PS50191">
    <property type="entry name" value="CRAL_TRIO"/>
    <property type="match status" value="1"/>
</dbReference>
<evidence type="ECO:0000256" key="17">
    <source>
        <dbReference type="ARBA" id="ARBA00049987"/>
    </source>
</evidence>
<feature type="disulfide bond" evidence="18">
    <location>
        <begin position="1354"/>
        <end position="1363"/>
    </location>
</feature>
<dbReference type="PROSITE" id="PS00135">
    <property type="entry name" value="TRYPSIN_SER"/>
    <property type="match status" value="1"/>
</dbReference>
<dbReference type="PROSITE" id="PS50026">
    <property type="entry name" value="EGF_3"/>
    <property type="match status" value="2"/>
</dbReference>
<dbReference type="SMART" id="SM00181">
    <property type="entry name" value="EGF"/>
    <property type="match status" value="3"/>
</dbReference>
<dbReference type="PROSITE" id="PS00134">
    <property type="entry name" value="TRYPSIN_HIS"/>
    <property type="match status" value="1"/>
</dbReference>
<dbReference type="Proteomes" id="UP000796761">
    <property type="component" value="Unassembled WGS sequence"/>
</dbReference>
<dbReference type="PANTHER" id="PTHR22826">
    <property type="entry name" value="RHO GUANINE EXCHANGE FACTOR-RELATED"/>
    <property type="match status" value="1"/>
</dbReference>
<dbReference type="InterPro" id="IPR035972">
    <property type="entry name" value="GLA-like_dom_SF"/>
</dbReference>
<dbReference type="InterPro" id="IPR000742">
    <property type="entry name" value="EGF"/>
</dbReference>
<dbReference type="PROSITE" id="PS50003">
    <property type="entry name" value="PH_DOMAIN"/>
    <property type="match status" value="1"/>
</dbReference>
<dbReference type="InterPro" id="IPR035899">
    <property type="entry name" value="DBL_dom_sf"/>
</dbReference>
<dbReference type="InterPro" id="IPR051336">
    <property type="entry name" value="RhoGEF_Guanine_NuclExch_SF"/>
</dbReference>
<keyword evidence="14" id="KW-0106">Calcium</keyword>
<dbReference type="PRINTS" id="PR00001">
    <property type="entry name" value="GLABLOOD"/>
</dbReference>
<dbReference type="CDD" id="cd00190">
    <property type="entry name" value="Tryp_SPc"/>
    <property type="match status" value="1"/>
</dbReference>
<feature type="domain" description="Gla" evidence="28">
    <location>
        <begin position="1282"/>
        <end position="1328"/>
    </location>
</feature>
<dbReference type="CDD" id="cd01227">
    <property type="entry name" value="PH_Dbs"/>
    <property type="match status" value="1"/>
</dbReference>
<dbReference type="FunFam" id="2.40.10.10:FF:000013">
    <property type="entry name" value="Coagulation factor X"/>
    <property type="match status" value="1"/>
</dbReference>
<evidence type="ECO:0000256" key="5">
    <source>
        <dbReference type="ARBA" id="ARBA00022490"/>
    </source>
</evidence>
<evidence type="ECO:0000256" key="20">
    <source>
        <dbReference type="RuleBase" id="RU363034"/>
    </source>
</evidence>
<keyword evidence="10 20" id="KW-0645">Protease</keyword>
<keyword evidence="30" id="KW-1185">Reference proteome</keyword>
<evidence type="ECO:0000256" key="7">
    <source>
        <dbReference type="ARBA" id="ARBA00022536"/>
    </source>
</evidence>
<dbReference type="PROSITE" id="PS01187">
    <property type="entry name" value="EGF_CA"/>
    <property type="match status" value="2"/>
</dbReference>
<feature type="domain" description="SH3" evidence="22">
    <location>
        <begin position="1093"/>
        <end position="1154"/>
    </location>
</feature>
<comment type="caution">
    <text evidence="18">Lacks conserved residue(s) required for the propagation of feature annotation.</text>
</comment>
<dbReference type="InterPro" id="IPR043504">
    <property type="entry name" value="Peptidase_S1_PA_chymotrypsin"/>
</dbReference>
<evidence type="ECO:0000256" key="9">
    <source>
        <dbReference type="ARBA" id="ARBA00022658"/>
    </source>
</evidence>
<dbReference type="SMART" id="SM00516">
    <property type="entry name" value="SEC14"/>
    <property type="match status" value="1"/>
</dbReference>
<dbReference type="InterPro" id="IPR001881">
    <property type="entry name" value="EGF-like_Ca-bd_dom"/>
</dbReference>
<sequence>MCTCSPESQLNPGPHQKQCGQQVEGGDSALLSSETPPGELHSALGSPKSGRCGHVEKSAHSIFMSDYWYRALILCKETGSCNCFATANQPNEEKEEDTNHQVVVSDTMQLVQDKQEVTEIMADEIMHQDIIPLYAADIQDQLKKQFAYLSGGRGGDGCPVITFPDYPAFSEIPEKEFQNVLTYLTSIPSLRDAGIGFILVIDRRQDKWTSVKASILRIAASFPGNLQLVLVLRPTGFFHRALSDIAFRFNKDELKMKVPIIMLGSVSELQGYIDKTQLTEDLGGTLDYCHNRWLSRRTAIEGFAQKVKQTAQILQSFGTELAETELPNDVQSTSSLLATHTEKKDKMKEDIRVAVEQGDDILGSITKPVTENPEYKLNQDQLDNQTTVERLLAQLHETETAFDEFWIKHQQKLEQCLRLRNFEHNFREVKAALDIVSERLSAFTDVGNSRSHVEHILKDLANFEEKSHETVAKARMLASERDAFIQSNHYAVDSIIPKCSELHHLCDALTTETERRRNLLNKSLELHDLLEKSMKWCDEGIYLLASQPVDKCQSQDGAESALQEIEKFLDTGAGNKIKDVNKIYREYAHILSEDLKEHVQKVFQKQESMEEMFQKRQVSLKKLAAKQTRPVQPVAPRPEAFVKSPCTSPGNEMTELHQSRGGSTMDDEENLAQKVWVFSDLVLGYAAEMDNPLMAHLISPELQNKKDILFGNMEEIYHFHNRIFLRELETYVEYPELVGRCFLDQMEDFQIYEKYCQNKPRSESLWRQFSDSVFFQECQRKLDHKLSLDSYLLKPVQRITKYQLLLKEMLKYSKNCEGAEDLQEALTSILGILKAVNDSMHQIAITGYDGNLNELGKLLMQGSFNVWTDHKKGHTKVKDLARFKPMQRHLFLHEKAVLFCKKREENGEGYEKAPSYSYKHSLNMAAVGITENVKGDAKKFEIWYNAREEVYIIQAPTPEVKATWVNEIRKVLTSQLQACRGKILWRVSFLFFKFFKIYFLFDLQILPCTPSLPSRNHLRNTKKMEEKKADLTSVEGCGTTVAPKYPEKGKGWAKPSHSLDASEENDGWSSAEEPLNSSDAEEEGGGGGGEIKLTPGKYTVVTDYDKGVSEEFTVKSGDLVQLIREGEDGLWFVKNLSSGREGWIPANNLLMLIGNSKSVQSLSSSVFLKQEEASHVLQRQRRANSFFEEIKLGSLERECIEERCSYEEAREIYGDVERTEEFWLTYSDPNQCDSNPCQNGGICDDQFQDYVCRCPIEYEGKSCEKVFLKQEEASHVLQRQRRANSFFEEIKLGSLERECIEERCSYEEAREIYGDVERTEEFWLTYSDPNQCDSNPCQNGGICDDQFQDYVCRCPIEYEGKSCEKAVADKLKCIFDNGGCEQYCIDKQSKIRLCFCDDDYTLASDGVSCIPQVRYPCGKIPVLAKKNSTVRGRIVGGLICPHGECPWQALIIQDQKEKCGGTLLSPQWVVTAAHCLEHTHPKQLRVRLGEHKINVDEKTEQERGVARMIVHEEYRNGHVNNDIALLNLETPVNLTDYVVPICLPEKRFAVYELSTIKFSTVSGWGRLIDGGAASSVLMRVDLPRVKTQECEKETDLNITENMFCAGDLSGAKDSCKGDSGGPHATQYKNTWFLTGIVSWGKGCAVEGSYGVYTRVSKYIDWLRKHMDE</sequence>
<evidence type="ECO:0000259" key="27">
    <source>
        <dbReference type="PROSITE" id="PS50240"/>
    </source>
</evidence>
<feature type="domain" description="DH" evidence="24">
    <location>
        <begin position="665"/>
        <end position="839"/>
    </location>
</feature>
<accession>A0A8K1LGS2</accession>
<dbReference type="CDD" id="cd00176">
    <property type="entry name" value="SPEC"/>
    <property type="match status" value="1"/>
</dbReference>
<evidence type="ECO:0000259" key="22">
    <source>
        <dbReference type="PROSITE" id="PS50002"/>
    </source>
</evidence>
<dbReference type="EMBL" id="SWJQ01000510">
    <property type="protein sequence ID" value="TRZ13429.1"/>
    <property type="molecule type" value="Genomic_DNA"/>
</dbReference>
<dbReference type="GO" id="GO:0035025">
    <property type="term" value="P:positive regulation of Rho protein signal transduction"/>
    <property type="evidence" value="ECO:0007669"/>
    <property type="project" value="TreeGrafter"/>
</dbReference>
<keyword evidence="8" id="KW-0597">Phosphoprotein</keyword>
<dbReference type="InterPro" id="IPR033116">
    <property type="entry name" value="TRYPSIN_SER"/>
</dbReference>
<dbReference type="FunFam" id="2.10.25.10:FF:000321">
    <property type="entry name" value="Protein delta homolog 1"/>
    <property type="match status" value="1"/>
</dbReference>
<dbReference type="SUPFAM" id="SSF57630">
    <property type="entry name" value="GLA-domain"/>
    <property type="match status" value="2"/>
</dbReference>
<dbReference type="Pfam" id="PF00594">
    <property type="entry name" value="Gla"/>
    <property type="match status" value="2"/>
</dbReference>
<evidence type="ECO:0000256" key="14">
    <source>
        <dbReference type="ARBA" id="ARBA00022837"/>
    </source>
</evidence>
<keyword evidence="7 18" id="KW-0245">EGF-like domain</keyword>
<dbReference type="InterPro" id="IPR001254">
    <property type="entry name" value="Trypsin_dom"/>
</dbReference>
<dbReference type="InterPro" id="IPR000152">
    <property type="entry name" value="EGF-type_Asp/Asn_hydroxyl_site"/>
</dbReference>
<dbReference type="InterPro" id="IPR036028">
    <property type="entry name" value="SH3-like_dom_sf"/>
</dbReference>
<dbReference type="PROSITE" id="PS50240">
    <property type="entry name" value="TRYPSIN_DOM"/>
    <property type="match status" value="1"/>
</dbReference>
<dbReference type="Pfam" id="PF13716">
    <property type="entry name" value="CRAL_TRIO_2"/>
    <property type="match status" value="1"/>
</dbReference>
<dbReference type="GO" id="GO:0035556">
    <property type="term" value="P:intracellular signal transduction"/>
    <property type="evidence" value="ECO:0007669"/>
    <property type="project" value="InterPro"/>
</dbReference>
<keyword evidence="20" id="KW-0720">Serine protease</keyword>
<dbReference type="SMART" id="SM00069">
    <property type="entry name" value="GLA"/>
    <property type="match status" value="2"/>
</dbReference>
<dbReference type="Gene3D" id="4.10.740.10">
    <property type="entry name" value="Coagulation Factor IX"/>
    <property type="match status" value="2"/>
</dbReference>